<dbReference type="SUPFAM" id="SSF47188">
    <property type="entry name" value="Hemerythrin-like"/>
    <property type="match status" value="1"/>
</dbReference>
<evidence type="ECO:0000259" key="5">
    <source>
        <dbReference type="Pfam" id="PF01814"/>
    </source>
</evidence>
<dbReference type="PROSITE" id="PS00550">
    <property type="entry name" value="HEMERYTHRINS"/>
    <property type="match status" value="1"/>
</dbReference>
<dbReference type="NCBIfam" id="NF002007">
    <property type="entry name" value="PRK00808.1"/>
    <property type="match status" value="1"/>
</dbReference>
<dbReference type="GO" id="GO:0005344">
    <property type="term" value="F:oxygen carrier activity"/>
    <property type="evidence" value="ECO:0007669"/>
    <property type="project" value="UniProtKB-KW"/>
</dbReference>
<keyword evidence="2" id="KW-0561">Oxygen transport</keyword>
<dbReference type="RefSeq" id="WP_087279647.1">
    <property type="nucleotide sequence ID" value="NZ_CP021455.1"/>
</dbReference>
<keyword evidence="7" id="KW-1185">Reference proteome</keyword>
<evidence type="ECO:0000256" key="2">
    <source>
        <dbReference type="ARBA" id="ARBA00022621"/>
    </source>
</evidence>
<dbReference type="InterPro" id="IPR050669">
    <property type="entry name" value="Hemerythrin"/>
</dbReference>
<keyword evidence="2" id="KW-0813">Transport</keyword>
<dbReference type="InterPro" id="IPR012827">
    <property type="entry name" value="Hemerythrin_metal-bd"/>
</dbReference>
<evidence type="ECO:0000256" key="3">
    <source>
        <dbReference type="ARBA" id="ARBA00022723"/>
    </source>
</evidence>
<dbReference type="PANTHER" id="PTHR37164:SF1">
    <property type="entry name" value="BACTERIOHEMERYTHRIN"/>
    <property type="match status" value="1"/>
</dbReference>
<evidence type="ECO:0000313" key="7">
    <source>
        <dbReference type="Proteomes" id="UP000196138"/>
    </source>
</evidence>
<feature type="domain" description="Hemerythrin-like" evidence="5">
    <location>
        <begin position="12"/>
        <end position="121"/>
    </location>
</feature>
<dbReference type="AlphaFoldDB" id="A0A1Y0EMK3"/>
<name>A0A1Y0EMK3_9BURK</name>
<dbReference type="NCBIfam" id="TIGR02481">
    <property type="entry name" value="hemeryth_dom"/>
    <property type="match status" value="1"/>
</dbReference>
<keyword evidence="4" id="KW-0408">Iron</keyword>
<sequence>MAYIDWTPDLDTGIHEIDVQHRRIVDYINRLNSARMGSDRAAIGAVIEETIDYTLSHFAFEEALMVDAGYLYSGPHKRVHELFTKRVTEFRTRFEAGEDIADELHGMLGRWLINHIRADDVGYLDAVKAHVRKTQSIEADMRARIKQEVISELSQSKSQAPRGWFARLFG</sequence>
<reference evidence="6 7" key="1">
    <citation type="submission" date="2017-05" db="EMBL/GenBank/DDBJ databases">
        <authorList>
            <person name="Song R."/>
            <person name="Chenine A.L."/>
            <person name="Ruprecht R.M."/>
        </authorList>
    </citation>
    <scope>NUCLEOTIDE SEQUENCE [LARGE SCALE GENOMIC DNA]</scope>
    <source>
        <strain evidence="6 7">DSM 26136</strain>
    </source>
</reference>
<dbReference type="GO" id="GO:0046872">
    <property type="term" value="F:metal ion binding"/>
    <property type="evidence" value="ECO:0007669"/>
    <property type="project" value="UniProtKB-KW"/>
</dbReference>
<dbReference type="Pfam" id="PF01814">
    <property type="entry name" value="Hemerythrin"/>
    <property type="match status" value="1"/>
</dbReference>
<dbReference type="CDD" id="cd12107">
    <property type="entry name" value="Hemerythrin"/>
    <property type="match status" value="1"/>
</dbReference>
<keyword evidence="3" id="KW-0479">Metal-binding</keyword>
<dbReference type="InterPro" id="IPR012312">
    <property type="entry name" value="Hemerythrin-like"/>
</dbReference>
<comment type="similarity">
    <text evidence="1">Belongs to the hemerythrin family.</text>
</comment>
<dbReference type="PANTHER" id="PTHR37164">
    <property type="entry name" value="BACTERIOHEMERYTHRIN"/>
    <property type="match status" value="1"/>
</dbReference>
<dbReference type="OrthoDB" id="5296936at2"/>
<dbReference type="NCBIfam" id="NF033749">
    <property type="entry name" value="bact_hemeryth"/>
    <property type="match status" value="1"/>
</dbReference>
<dbReference type="InterPro" id="IPR035938">
    <property type="entry name" value="Hemerythrin-like_sf"/>
</dbReference>
<dbReference type="InterPro" id="IPR016131">
    <property type="entry name" value="Haemerythrin_Fe_BS"/>
</dbReference>
<dbReference type="KEGG" id="cser:CCO03_08170"/>
<evidence type="ECO:0000313" key="6">
    <source>
        <dbReference type="EMBL" id="ARU04650.1"/>
    </source>
</evidence>
<evidence type="ECO:0000256" key="1">
    <source>
        <dbReference type="ARBA" id="ARBA00010587"/>
    </source>
</evidence>
<organism evidence="6 7">
    <name type="scientific">Comamonas serinivorans</name>
    <dbReference type="NCBI Taxonomy" id="1082851"/>
    <lineage>
        <taxon>Bacteria</taxon>
        <taxon>Pseudomonadati</taxon>
        <taxon>Pseudomonadota</taxon>
        <taxon>Betaproteobacteria</taxon>
        <taxon>Burkholderiales</taxon>
        <taxon>Comamonadaceae</taxon>
        <taxon>Comamonas</taxon>
    </lineage>
</organism>
<dbReference type="EMBL" id="CP021455">
    <property type="protein sequence ID" value="ARU04650.1"/>
    <property type="molecule type" value="Genomic_DNA"/>
</dbReference>
<dbReference type="Gene3D" id="1.20.120.50">
    <property type="entry name" value="Hemerythrin-like"/>
    <property type="match status" value="1"/>
</dbReference>
<proteinExistence type="inferred from homology"/>
<evidence type="ECO:0000256" key="4">
    <source>
        <dbReference type="ARBA" id="ARBA00023004"/>
    </source>
</evidence>
<gene>
    <name evidence="6" type="ORF">CCO03_08170</name>
</gene>
<dbReference type="Proteomes" id="UP000196138">
    <property type="component" value="Chromosome"/>
</dbReference>
<accession>A0A1Y0EMK3</accession>
<protein>
    <submittedName>
        <fullName evidence="6">Hemerythrin</fullName>
    </submittedName>
</protein>